<feature type="compositionally biased region" description="Basic and acidic residues" evidence="6">
    <location>
        <begin position="147"/>
        <end position="159"/>
    </location>
</feature>
<keyword evidence="7" id="KW-0472">Membrane</keyword>
<dbReference type="SUPFAM" id="SSF57586">
    <property type="entry name" value="TNF receptor-like"/>
    <property type="match status" value="1"/>
</dbReference>
<evidence type="ECO:0000256" key="3">
    <source>
        <dbReference type="ARBA" id="ARBA00022737"/>
    </source>
</evidence>
<reference evidence="10" key="1">
    <citation type="submission" date="2025-08" db="UniProtKB">
        <authorList>
            <consortium name="RefSeq"/>
        </authorList>
    </citation>
    <scope>IDENTIFICATION</scope>
    <source>
        <tissue evidence="10">Gonad</tissue>
    </source>
</reference>
<keyword evidence="7" id="KW-0812">Transmembrane</keyword>
<keyword evidence="9" id="KW-1185">Reference proteome</keyword>
<feature type="transmembrane region" description="Helical" evidence="7">
    <location>
        <begin position="110"/>
        <end position="135"/>
    </location>
</feature>
<name>A0A6P4YRX9_BRABE</name>
<proteinExistence type="predicted"/>
<dbReference type="InterPro" id="IPR000488">
    <property type="entry name" value="Death_dom"/>
</dbReference>
<dbReference type="GO" id="GO:0006915">
    <property type="term" value="P:apoptotic process"/>
    <property type="evidence" value="ECO:0007669"/>
    <property type="project" value="UniProtKB-KW"/>
</dbReference>
<dbReference type="RefSeq" id="XP_019624459.1">
    <property type="nucleotide sequence ID" value="XM_019768900.1"/>
</dbReference>
<dbReference type="InterPro" id="IPR052459">
    <property type="entry name" value="TNFRSF_decoy_receptor"/>
</dbReference>
<dbReference type="Gene3D" id="2.10.50.10">
    <property type="entry name" value="Tumor Necrosis Factor Receptor, subunit A, domain 2"/>
    <property type="match status" value="1"/>
</dbReference>
<evidence type="ECO:0000256" key="4">
    <source>
        <dbReference type="ARBA" id="ARBA00023157"/>
    </source>
</evidence>
<evidence type="ECO:0000259" key="8">
    <source>
        <dbReference type="PROSITE" id="PS50017"/>
    </source>
</evidence>
<evidence type="ECO:0000256" key="7">
    <source>
        <dbReference type="SAM" id="Phobius"/>
    </source>
</evidence>
<feature type="domain" description="Death" evidence="8">
    <location>
        <begin position="253"/>
        <end position="345"/>
    </location>
</feature>
<dbReference type="OrthoDB" id="9932129at2759"/>
<gene>
    <name evidence="10" type="primary">LOC109470117</name>
</gene>
<dbReference type="PANTHER" id="PTHR23097:SF181">
    <property type="entry name" value="CASPASE-8-LIKE"/>
    <property type="match status" value="1"/>
</dbReference>
<evidence type="ECO:0000256" key="1">
    <source>
        <dbReference type="ARBA" id="ARBA00022703"/>
    </source>
</evidence>
<dbReference type="SUPFAM" id="SSF47986">
    <property type="entry name" value="DEATH domain"/>
    <property type="match status" value="1"/>
</dbReference>
<dbReference type="AlphaFoldDB" id="A0A6P4YRX9"/>
<keyword evidence="3" id="KW-0677">Repeat</keyword>
<dbReference type="CDD" id="cd01670">
    <property type="entry name" value="Death"/>
    <property type="match status" value="1"/>
</dbReference>
<keyword evidence="4" id="KW-1015">Disulfide bond</keyword>
<dbReference type="KEGG" id="bbel:109470117"/>
<dbReference type="Gene3D" id="1.10.533.10">
    <property type="entry name" value="Death Domain, Fas"/>
    <property type="match status" value="1"/>
</dbReference>
<evidence type="ECO:0000256" key="5">
    <source>
        <dbReference type="ARBA" id="ARBA00023180"/>
    </source>
</evidence>
<keyword evidence="2" id="KW-0732">Signal</keyword>
<keyword evidence="1" id="KW-0053">Apoptosis</keyword>
<dbReference type="InterPro" id="IPR011029">
    <property type="entry name" value="DEATH-like_dom_sf"/>
</dbReference>
<evidence type="ECO:0000256" key="6">
    <source>
        <dbReference type="SAM" id="MobiDB-lite"/>
    </source>
</evidence>
<evidence type="ECO:0000313" key="9">
    <source>
        <dbReference type="Proteomes" id="UP000515135"/>
    </source>
</evidence>
<dbReference type="PANTHER" id="PTHR23097">
    <property type="entry name" value="TUMOR NECROSIS FACTOR RECEPTOR SUPERFAMILY MEMBER"/>
    <property type="match status" value="1"/>
</dbReference>
<organism evidence="9 10">
    <name type="scientific">Branchiostoma belcheri</name>
    <name type="common">Amphioxus</name>
    <dbReference type="NCBI Taxonomy" id="7741"/>
    <lineage>
        <taxon>Eukaryota</taxon>
        <taxon>Metazoa</taxon>
        <taxon>Chordata</taxon>
        <taxon>Cephalochordata</taxon>
        <taxon>Leptocardii</taxon>
        <taxon>Amphioxiformes</taxon>
        <taxon>Branchiostomatidae</taxon>
        <taxon>Branchiostoma</taxon>
    </lineage>
</organism>
<dbReference type="Proteomes" id="UP000515135">
    <property type="component" value="Unplaced"/>
</dbReference>
<protein>
    <submittedName>
        <fullName evidence="10">Uncharacterized protein LOC109470117</fullName>
    </submittedName>
</protein>
<evidence type="ECO:0000256" key="2">
    <source>
        <dbReference type="ARBA" id="ARBA00022729"/>
    </source>
</evidence>
<keyword evidence="5" id="KW-0325">Glycoprotein</keyword>
<keyword evidence="7" id="KW-1133">Transmembrane helix</keyword>
<feature type="compositionally biased region" description="Acidic residues" evidence="6">
    <location>
        <begin position="171"/>
        <end position="181"/>
    </location>
</feature>
<feature type="region of interest" description="Disordered" evidence="6">
    <location>
        <begin position="140"/>
        <end position="209"/>
    </location>
</feature>
<dbReference type="PROSITE" id="PS50017">
    <property type="entry name" value="DEATH_DOMAIN"/>
    <property type="match status" value="1"/>
</dbReference>
<dbReference type="GO" id="GO:0007165">
    <property type="term" value="P:signal transduction"/>
    <property type="evidence" value="ECO:0007669"/>
    <property type="project" value="InterPro"/>
</dbReference>
<sequence>MHGTDRTDNVCQCKVGSYREWDVCRHGPVCNPGTGATRNGICETCPDGTFSNETSRTQPCMAWTICWKLGFVQKEAGTNISDVICISRLPHSTRPWEKYSTTAEIATLPVAVWVGLGSVVMLAFSVFTIIGGICACKKKHDRPGTGVRDEEKAFTEKHPNGNALPDQTWVELEEQNTEEETQPLRPGVGDEVDMRPTEPCSPPAVRDDGFITGDDSDSDTLSALSDITPAASETDIKTSLGQEFKNPAAMPVTDDMITYLEQHLGRKYLALARKLAFKDGTTGLPKTDIDSLKTCQIIDGMHEAIRKTVETWKTRNGDWANFQGLLSGLHEAGMDHMVKHLCKEYNVNAATIVDDDGNC</sequence>
<accession>A0A6P4YRX9</accession>
<dbReference type="GeneID" id="109470117"/>
<evidence type="ECO:0000313" key="10">
    <source>
        <dbReference type="RefSeq" id="XP_019624459.1"/>
    </source>
</evidence>